<dbReference type="OrthoDB" id="5597136at2759"/>
<reference evidence="1 2" key="1">
    <citation type="submission" date="2017-01" db="EMBL/GenBank/DDBJ databases">
        <authorList>
            <person name="Mah S.A."/>
            <person name="Swanson W.J."/>
            <person name="Moy G.W."/>
            <person name="Vacquier V.D."/>
        </authorList>
    </citation>
    <scope>NUCLEOTIDE SEQUENCE [LARGE SCALE GENOMIC DNA]</scope>
    <source>
        <strain evidence="1 2">GSMNP</strain>
    </source>
</reference>
<accession>A0A1R1X0B0</accession>
<dbReference type="Proteomes" id="UP000187283">
    <property type="component" value="Unassembled WGS sequence"/>
</dbReference>
<name>A0A1R1X0B0_9FUNG</name>
<dbReference type="SUPFAM" id="SSF50630">
    <property type="entry name" value="Acid proteases"/>
    <property type="match status" value="1"/>
</dbReference>
<dbReference type="AlphaFoldDB" id="A0A1R1X0B0"/>
<proteinExistence type="predicted"/>
<keyword evidence="2" id="KW-1185">Reference proteome</keyword>
<organism evidence="1 2">
    <name type="scientific">Smittium culicis</name>
    <dbReference type="NCBI Taxonomy" id="133412"/>
    <lineage>
        <taxon>Eukaryota</taxon>
        <taxon>Fungi</taxon>
        <taxon>Fungi incertae sedis</taxon>
        <taxon>Zoopagomycota</taxon>
        <taxon>Kickxellomycotina</taxon>
        <taxon>Harpellomycetes</taxon>
        <taxon>Harpellales</taxon>
        <taxon>Legeriomycetaceae</taxon>
        <taxon>Smittium</taxon>
    </lineage>
</organism>
<comment type="caution">
    <text evidence="1">The sequence shown here is derived from an EMBL/GenBank/DDBJ whole genome shotgun (WGS) entry which is preliminary data.</text>
</comment>
<gene>
    <name evidence="1" type="ORF">AYI70_g11798</name>
</gene>
<sequence>MAEYADKPIIQSRNPVNIKLSQNKIPYSIGKYLDNSKADFSYSQLLQVAPCVRSELIGLCKKQDTKELSNVETEESNNTSCRGIIKIFDDRHWAVLDTGAARSVMSTALMKEIGLEVDSESYQTVITADGTRHSTPGVVSKAHIEIANYDFP</sequence>
<dbReference type="InterPro" id="IPR021109">
    <property type="entry name" value="Peptidase_aspartic_dom_sf"/>
</dbReference>
<evidence type="ECO:0000313" key="1">
    <source>
        <dbReference type="EMBL" id="OMJ08055.1"/>
    </source>
</evidence>
<dbReference type="Pfam" id="PF13650">
    <property type="entry name" value="Asp_protease_2"/>
    <property type="match status" value="1"/>
</dbReference>
<protein>
    <submittedName>
        <fullName evidence="1">Uncharacterized protein</fullName>
    </submittedName>
</protein>
<dbReference type="Gene3D" id="2.40.70.10">
    <property type="entry name" value="Acid Proteases"/>
    <property type="match status" value="1"/>
</dbReference>
<dbReference type="EMBL" id="LSSN01005893">
    <property type="protein sequence ID" value="OMJ08055.1"/>
    <property type="molecule type" value="Genomic_DNA"/>
</dbReference>
<evidence type="ECO:0000313" key="2">
    <source>
        <dbReference type="Proteomes" id="UP000187283"/>
    </source>
</evidence>